<gene>
    <name evidence="1" type="ORF">Q5Y73_23900</name>
</gene>
<dbReference type="PANTHER" id="PTHR35861">
    <property type="match status" value="1"/>
</dbReference>
<reference evidence="1 2" key="1">
    <citation type="submission" date="2023-08" db="EMBL/GenBank/DDBJ databases">
        <authorList>
            <person name="Park J.-S."/>
        </authorList>
    </citation>
    <scope>NUCLEOTIDE SEQUENCE [LARGE SCALE GENOMIC DNA]</scope>
    <source>
        <strain evidence="1 2">2205SS18-9</strain>
    </source>
</reference>
<comment type="caution">
    <text evidence="1">The sequence shown here is derived from an EMBL/GenBank/DDBJ whole genome shotgun (WGS) entry which is preliminary data.</text>
</comment>
<evidence type="ECO:0000313" key="2">
    <source>
        <dbReference type="Proteomes" id="UP001231941"/>
    </source>
</evidence>
<dbReference type="Proteomes" id="UP001231941">
    <property type="component" value="Unassembled WGS sequence"/>
</dbReference>
<dbReference type="EMBL" id="JAVAMP010000026">
    <property type="protein sequence ID" value="MDP5277144.1"/>
    <property type="molecule type" value="Genomic_DNA"/>
</dbReference>
<protein>
    <submittedName>
        <fullName evidence="1">Phage tail sheath family protein</fullName>
    </submittedName>
</protein>
<dbReference type="InterPro" id="IPR052042">
    <property type="entry name" value="Tail_sheath_structural"/>
</dbReference>
<sequence>MTYKHGISIEESPTSINPPLVSGTVPVVFGTAPSADAPVNEPVLCYTNTEAVDSLGYDDDWTKYTLCEFMYSHFQLFQQSPVVFVNVGTTATATDIVGDVDADGKQTGLELVDQVFPRFGIVPSLILAPGFSHESTVAAAMLAKAGSVNGQFKCLALIDVDTSTNYAGVTTWKSTNNVTSERQILCYPMLSLGDKIFHLSTQLAGVICKVNAENNNIPYESPSNKSLQADGTVLKDGTPMFLGIDQANALNGQGIMTAINISGGFKAWGSRTAAYPTSTDVKDAFIPVRSMFDWMSNTIILTYWNKLDGPITNRLIESITDGINIWFNGLRSGGYILGGNIQYLASENSIDNIIDGKIKFHVYVTPPTPAREISFEIEYDAQYLTSALGV</sequence>
<evidence type="ECO:0000313" key="1">
    <source>
        <dbReference type="EMBL" id="MDP5277144.1"/>
    </source>
</evidence>
<keyword evidence="2" id="KW-1185">Reference proteome</keyword>
<name>A0ABT9J6B4_9BACL</name>
<accession>A0ABT9J6B4</accession>
<dbReference type="PANTHER" id="PTHR35861:SF1">
    <property type="entry name" value="PHAGE TAIL SHEATH PROTEIN"/>
    <property type="match status" value="1"/>
</dbReference>
<proteinExistence type="predicted"/>
<dbReference type="RefSeq" id="WP_305994445.1">
    <property type="nucleotide sequence ID" value="NZ_JAVAMP010000026.1"/>
</dbReference>
<organism evidence="1 2">
    <name type="scientific">Chengkuizengella axinellae</name>
    <dbReference type="NCBI Taxonomy" id="3064388"/>
    <lineage>
        <taxon>Bacteria</taxon>
        <taxon>Bacillati</taxon>
        <taxon>Bacillota</taxon>
        <taxon>Bacilli</taxon>
        <taxon>Bacillales</taxon>
        <taxon>Paenibacillaceae</taxon>
        <taxon>Chengkuizengella</taxon>
    </lineage>
</organism>